<keyword evidence="5" id="KW-1185">Reference proteome</keyword>
<feature type="signal peptide" evidence="2">
    <location>
        <begin position="1"/>
        <end position="28"/>
    </location>
</feature>
<name>A0A4Q5LVV8_9BACT</name>
<evidence type="ECO:0000256" key="2">
    <source>
        <dbReference type="SAM" id="SignalP"/>
    </source>
</evidence>
<dbReference type="Proteomes" id="UP000293162">
    <property type="component" value="Unassembled WGS sequence"/>
</dbReference>
<reference evidence="4 5" key="1">
    <citation type="submission" date="2019-02" db="EMBL/GenBank/DDBJ databases">
        <title>Bacterial novel species Emticicia sp. 17J42-9 isolated from soil.</title>
        <authorList>
            <person name="Jung H.-Y."/>
        </authorList>
    </citation>
    <scope>NUCLEOTIDE SEQUENCE [LARGE SCALE GENOMIC DNA]</scope>
    <source>
        <strain evidence="4 5">17J42-9</strain>
    </source>
</reference>
<evidence type="ECO:0000259" key="3">
    <source>
        <dbReference type="PROSITE" id="PS51841"/>
    </source>
</evidence>
<proteinExistence type="predicted"/>
<gene>
    <name evidence="4" type="ORF">EWM59_20910</name>
</gene>
<organism evidence="4 5">
    <name type="scientific">Emticicia agri</name>
    <dbReference type="NCBI Taxonomy" id="2492393"/>
    <lineage>
        <taxon>Bacteria</taxon>
        <taxon>Pseudomonadati</taxon>
        <taxon>Bacteroidota</taxon>
        <taxon>Cytophagia</taxon>
        <taxon>Cytophagales</taxon>
        <taxon>Leadbetterellaceae</taxon>
        <taxon>Emticicia</taxon>
    </lineage>
</organism>
<dbReference type="AlphaFoldDB" id="A0A4Q5LVV8"/>
<dbReference type="InterPro" id="IPR001322">
    <property type="entry name" value="Lamin_tail_dom"/>
</dbReference>
<dbReference type="OrthoDB" id="9758406at2"/>
<accession>A0A4Q5LVV8</accession>
<sequence>MTIIIKRCKSLLIYTFSFILLSVTIATAQKASELIITEIMADPTPTKGLPEKEYIELYNRSYRSINLNQWVLFYNATSVRFPDISINPKEYLIVTHRNNIADFQAYGKVVGLNNFSLNNAGSTLLLKDTKNSTVFSVTYTDRWYTTDKAQGFALEMIDIDYPCVEAGNWVSSEAALQGTPGKENAVKASQPDLTPPSLERYESESNSTVKLIFSEKLDSLSAISRNAYIIDKSLVINKITIESPANQHVYLSFSTPLQDNTLYTLTAKNIADCSGNVLKETKLSIANFQPADSGDVVVNEILFNPRSGGEDFVEIYNRSNKFISLKDWTLANVDAAGTITNSKLITHTHFILQPRQFLVLSRNSGIVKAQYFKTVSENILEMASLPTFADESGTVILMNHNKKVFDRFDYTEDLHHPLIDDKSGISLEKADYNLPSSILSNWHSAVASEGYATPGYANSQGVTANQKNLFIIEPEIFTPDGDGSDDVTQLKFSLDIHGYIANAYVFDMQGRMLKQLAQNQLLGVNDQLSWDGKSATNELVAVGYYVIFVELFNPNGEKQEFKAKVVVGSKY</sequence>
<dbReference type="Pfam" id="PF13205">
    <property type="entry name" value="Big_5"/>
    <property type="match status" value="1"/>
</dbReference>
<dbReference type="RefSeq" id="WP_130023202.1">
    <property type="nucleotide sequence ID" value="NZ_SEWF01000039.1"/>
</dbReference>
<evidence type="ECO:0000256" key="1">
    <source>
        <dbReference type="ARBA" id="ARBA00022729"/>
    </source>
</evidence>
<evidence type="ECO:0000313" key="5">
    <source>
        <dbReference type="Proteomes" id="UP000293162"/>
    </source>
</evidence>
<dbReference type="InterPro" id="IPR036415">
    <property type="entry name" value="Lamin_tail_dom_sf"/>
</dbReference>
<dbReference type="InterPro" id="IPR032812">
    <property type="entry name" value="SbsA_Ig"/>
</dbReference>
<protein>
    <recommendedName>
        <fullName evidence="3">LTD domain-containing protein</fullName>
    </recommendedName>
</protein>
<evidence type="ECO:0000313" key="4">
    <source>
        <dbReference type="EMBL" id="RYU93699.1"/>
    </source>
</evidence>
<feature type="domain" description="LTD" evidence="3">
    <location>
        <begin position="284"/>
        <end position="453"/>
    </location>
</feature>
<dbReference type="InterPro" id="IPR014755">
    <property type="entry name" value="Cu-Rt/internalin_Ig-like"/>
</dbReference>
<dbReference type="Gene3D" id="2.60.40.1220">
    <property type="match status" value="1"/>
</dbReference>
<dbReference type="Pfam" id="PF00932">
    <property type="entry name" value="LTD"/>
    <property type="match status" value="2"/>
</dbReference>
<dbReference type="Gene3D" id="2.60.40.4070">
    <property type="match status" value="1"/>
</dbReference>
<dbReference type="Gene3D" id="2.60.40.1260">
    <property type="entry name" value="Lamin Tail domain"/>
    <property type="match status" value="2"/>
</dbReference>
<keyword evidence="1 2" id="KW-0732">Signal</keyword>
<dbReference type="SUPFAM" id="SSF74853">
    <property type="entry name" value="Lamin A/C globular tail domain"/>
    <property type="match status" value="2"/>
</dbReference>
<comment type="caution">
    <text evidence="4">The sequence shown here is derived from an EMBL/GenBank/DDBJ whole genome shotgun (WGS) entry which is preliminary data.</text>
</comment>
<dbReference type="EMBL" id="SEWF01000039">
    <property type="protein sequence ID" value="RYU93699.1"/>
    <property type="molecule type" value="Genomic_DNA"/>
</dbReference>
<dbReference type="PROSITE" id="PS51841">
    <property type="entry name" value="LTD"/>
    <property type="match status" value="2"/>
</dbReference>
<feature type="chain" id="PRO_5020679082" description="LTD domain-containing protein" evidence="2">
    <location>
        <begin position="29"/>
        <end position="571"/>
    </location>
</feature>
<feature type="domain" description="LTD" evidence="3">
    <location>
        <begin position="22"/>
        <end position="141"/>
    </location>
</feature>